<gene>
    <name evidence="9" type="primary">rbsK</name>
    <name evidence="11" type="ORF">FLB61_03830</name>
</gene>
<sequence>MKVINFGSLNLDYVYHVAHIVAPGETQDTADRTIFCGGKGLNQSIALAKAGVEVYHAGMVGEGGEALISMCEKEKVGIHYIWKIPGPCGHKIIQVDENGQNSILLYGGANQKFTKNYVDEVLADFSENDVVLVQNEINLVDYIIEAASKKRMKIIFNLSPYNQNLEKCDLAKVSLFLLNEVEAEQMTGRSDVEGMLQELKYRFPAAEVVLTLGEEGCIYQDASRTFHQESFHVPVKDTTAAGDTFTGYFIAAKVFGLDVREGLIIASKAAAIAVMREGAASSIPEKAEVLDMEL</sequence>
<comment type="subcellular location">
    <subcellularLocation>
        <location evidence="9">Cytoplasm</location>
    </subcellularLocation>
</comment>
<dbReference type="CDD" id="cd01174">
    <property type="entry name" value="ribokinase"/>
    <property type="match status" value="1"/>
</dbReference>
<protein>
    <recommendedName>
        <fullName evidence="9">Ribokinase</fullName>
        <shortName evidence="9">RK</shortName>
        <ecNumber evidence="9">2.7.1.15</ecNumber>
    </recommendedName>
</protein>
<dbReference type="RefSeq" id="WP_221919441.1">
    <property type="nucleotide sequence ID" value="NZ_CP173660.1"/>
</dbReference>
<evidence type="ECO:0000256" key="5">
    <source>
        <dbReference type="ARBA" id="ARBA00022840"/>
    </source>
</evidence>
<dbReference type="Proteomes" id="UP000779049">
    <property type="component" value="Unassembled WGS sequence"/>
</dbReference>
<evidence type="ECO:0000256" key="3">
    <source>
        <dbReference type="ARBA" id="ARBA00022741"/>
    </source>
</evidence>
<comment type="cofactor">
    <cofactor evidence="9">
        <name>Mg(2+)</name>
        <dbReference type="ChEBI" id="CHEBI:18420"/>
    </cofactor>
    <text evidence="9">Requires a divalent cation, most likely magnesium in vivo, as an electrophilic catalyst to aid phosphoryl group transfer. It is the chelate of the metal and the nucleotide that is the actual substrate.</text>
</comment>
<feature type="binding site" evidence="9">
    <location>
        <position position="276"/>
    </location>
    <ligand>
        <name>K(+)</name>
        <dbReference type="ChEBI" id="CHEBI:29103"/>
    </ligand>
</feature>
<organism evidence="11 12">
    <name type="scientific">Sellimonas caecigallum</name>
    <dbReference type="NCBI Taxonomy" id="2592333"/>
    <lineage>
        <taxon>Bacteria</taxon>
        <taxon>Bacillati</taxon>
        <taxon>Bacillota</taxon>
        <taxon>Clostridia</taxon>
        <taxon>Lachnospirales</taxon>
        <taxon>Lachnospiraceae</taxon>
        <taxon>Sellimonas</taxon>
    </lineage>
</organism>
<feature type="binding site" evidence="9">
    <location>
        <position position="278"/>
    </location>
    <ligand>
        <name>K(+)</name>
        <dbReference type="ChEBI" id="CHEBI:29103"/>
    </ligand>
</feature>
<evidence type="ECO:0000313" key="12">
    <source>
        <dbReference type="Proteomes" id="UP000779049"/>
    </source>
</evidence>
<feature type="binding site" evidence="9">
    <location>
        <position position="179"/>
    </location>
    <ligand>
        <name>ATP</name>
        <dbReference type="ChEBI" id="CHEBI:30616"/>
    </ligand>
</feature>
<evidence type="ECO:0000313" key="11">
    <source>
        <dbReference type="EMBL" id="MBY0758237.1"/>
    </source>
</evidence>
<keyword evidence="7 9" id="KW-0630">Potassium</keyword>
<keyword evidence="12" id="KW-1185">Reference proteome</keyword>
<evidence type="ECO:0000256" key="4">
    <source>
        <dbReference type="ARBA" id="ARBA00022777"/>
    </source>
</evidence>
<feature type="binding site" evidence="9">
    <location>
        <begin position="10"/>
        <end position="12"/>
    </location>
    <ligand>
        <name>substrate</name>
    </ligand>
</feature>
<comment type="caution">
    <text evidence="9">Lacks conserved residue(s) required for the propagation of feature annotation.</text>
</comment>
<dbReference type="InterPro" id="IPR029056">
    <property type="entry name" value="Ribokinase-like"/>
</dbReference>
<dbReference type="InterPro" id="IPR011611">
    <property type="entry name" value="PfkB_dom"/>
</dbReference>
<keyword evidence="6 9" id="KW-0460">Magnesium</keyword>
<comment type="pathway">
    <text evidence="9">Carbohydrate metabolism; D-ribose degradation; D-ribose 5-phosphate from beta-D-ribopyranose: step 2/2.</text>
</comment>
<comment type="function">
    <text evidence="9">Catalyzes the phosphorylation of ribose at O-5 in a reaction requiring ATP and magnesium. The resulting D-ribose-5-phosphate can then be used either for sythesis of nucleotides, histidine, and tryptophan, or as a component of the pentose phosphate pathway.</text>
</comment>
<keyword evidence="5 9" id="KW-0067">ATP-binding</keyword>
<feature type="domain" description="Carbohydrate kinase PfkB" evidence="10">
    <location>
        <begin position="3"/>
        <end position="285"/>
    </location>
</feature>
<feature type="binding site" evidence="9">
    <location>
        <position position="239"/>
    </location>
    <ligand>
        <name>K(+)</name>
        <dbReference type="ChEBI" id="CHEBI:29103"/>
    </ligand>
</feature>
<dbReference type="HAMAP" id="MF_01987">
    <property type="entry name" value="Ribokinase"/>
    <property type="match status" value="1"/>
</dbReference>
<proteinExistence type="inferred from homology"/>
<feature type="binding site" evidence="9">
    <location>
        <position position="273"/>
    </location>
    <ligand>
        <name>K(+)</name>
        <dbReference type="ChEBI" id="CHEBI:29103"/>
    </ligand>
</feature>
<keyword evidence="2 9" id="KW-0479">Metal-binding</keyword>
<reference evidence="11 12" key="1">
    <citation type="journal article" date="2020" name="New Microbes New Infect">
        <title>Sellimonas caecigallum sp. nov., description and genome sequence of a new member of the Sellimonas genus isolated from the cecum of feral chicken.</title>
        <authorList>
            <person name="Wongkuna S."/>
            <person name="Ghimire S."/>
            <person name="Antony L."/>
            <person name="Chankhamhaengdecha S."/>
            <person name="Janvilisri T."/>
            <person name="Scaria J."/>
        </authorList>
    </citation>
    <scope>NUCLEOTIDE SEQUENCE [LARGE SCALE GENOMIC DNA]</scope>
    <source>
        <strain evidence="11 12">SW451</strain>
    </source>
</reference>
<evidence type="ECO:0000256" key="6">
    <source>
        <dbReference type="ARBA" id="ARBA00022842"/>
    </source>
</evidence>
<dbReference type="EC" id="2.7.1.15" evidence="9"/>
<dbReference type="Pfam" id="PF00294">
    <property type="entry name" value="PfkB"/>
    <property type="match status" value="1"/>
</dbReference>
<name>A0ABS7L610_9FIRM</name>
<evidence type="ECO:0000256" key="2">
    <source>
        <dbReference type="ARBA" id="ARBA00022723"/>
    </source>
</evidence>
<keyword evidence="3 9" id="KW-0547">Nucleotide-binding</keyword>
<evidence type="ECO:0000256" key="9">
    <source>
        <dbReference type="HAMAP-Rule" id="MF_01987"/>
    </source>
</evidence>
<keyword evidence="8 9" id="KW-0119">Carbohydrate metabolism</keyword>
<comment type="activity regulation">
    <text evidence="9">Activated by a monovalent cation that binds near, but not in, the active site. The most likely occupant of the site in vivo is potassium. Ion binding induces a conformational change that may alter substrate affinity.</text>
</comment>
<keyword evidence="4 9" id="KW-0418">Kinase</keyword>
<keyword evidence="9" id="KW-0963">Cytoplasm</keyword>
<evidence type="ECO:0000259" key="10">
    <source>
        <dbReference type="Pfam" id="PF00294"/>
    </source>
</evidence>
<feature type="binding site" evidence="9">
    <location>
        <position position="237"/>
    </location>
    <ligand>
        <name>K(+)</name>
        <dbReference type="ChEBI" id="CHEBI:29103"/>
    </ligand>
</feature>
<dbReference type="PANTHER" id="PTHR10584:SF166">
    <property type="entry name" value="RIBOKINASE"/>
    <property type="match status" value="1"/>
</dbReference>
<feature type="binding site" evidence="9">
    <location>
        <position position="136"/>
    </location>
    <ligand>
        <name>substrate</name>
    </ligand>
</feature>
<feature type="binding site" evidence="9">
    <location>
        <begin position="38"/>
        <end position="42"/>
    </location>
    <ligand>
        <name>substrate</name>
    </ligand>
</feature>
<feature type="binding site" evidence="9">
    <location>
        <begin position="242"/>
        <end position="243"/>
    </location>
    <ligand>
        <name>ATP</name>
        <dbReference type="ChEBI" id="CHEBI:30616"/>
    </ligand>
</feature>
<feature type="binding site" evidence="9">
    <location>
        <position position="282"/>
    </location>
    <ligand>
        <name>K(+)</name>
        <dbReference type="ChEBI" id="CHEBI:29103"/>
    </ligand>
</feature>
<dbReference type="SUPFAM" id="SSF53613">
    <property type="entry name" value="Ribokinase-like"/>
    <property type="match status" value="1"/>
</dbReference>
<evidence type="ECO:0000256" key="8">
    <source>
        <dbReference type="ARBA" id="ARBA00023277"/>
    </source>
</evidence>
<comment type="subunit">
    <text evidence="9">Homodimer.</text>
</comment>
<comment type="similarity">
    <text evidence="9">Belongs to the carbohydrate kinase PfkB family. Ribokinase subfamily.</text>
</comment>
<feature type="binding site" evidence="9">
    <location>
        <begin position="211"/>
        <end position="216"/>
    </location>
    <ligand>
        <name>ATP</name>
        <dbReference type="ChEBI" id="CHEBI:30616"/>
    </ligand>
</feature>
<dbReference type="EMBL" id="VIRV01000003">
    <property type="protein sequence ID" value="MBY0758237.1"/>
    <property type="molecule type" value="Genomic_DNA"/>
</dbReference>
<dbReference type="InterPro" id="IPR002139">
    <property type="entry name" value="Ribo/fructo_kinase"/>
</dbReference>
<dbReference type="Gene3D" id="3.40.1190.20">
    <property type="match status" value="1"/>
</dbReference>
<dbReference type="PANTHER" id="PTHR10584">
    <property type="entry name" value="SUGAR KINASE"/>
    <property type="match status" value="1"/>
</dbReference>
<evidence type="ECO:0000256" key="7">
    <source>
        <dbReference type="ARBA" id="ARBA00022958"/>
    </source>
</evidence>
<accession>A0ABS7L610</accession>
<feature type="active site" description="Proton acceptor" evidence="9">
    <location>
        <position position="243"/>
    </location>
</feature>
<dbReference type="PRINTS" id="PR00990">
    <property type="entry name" value="RIBOKINASE"/>
</dbReference>
<comment type="catalytic activity">
    <reaction evidence="9">
        <text>D-ribose + ATP = D-ribose 5-phosphate + ADP + H(+)</text>
        <dbReference type="Rhea" id="RHEA:13697"/>
        <dbReference type="ChEBI" id="CHEBI:15378"/>
        <dbReference type="ChEBI" id="CHEBI:30616"/>
        <dbReference type="ChEBI" id="CHEBI:47013"/>
        <dbReference type="ChEBI" id="CHEBI:78346"/>
        <dbReference type="ChEBI" id="CHEBI:456216"/>
        <dbReference type="EC" id="2.7.1.15"/>
    </reaction>
</comment>
<feature type="binding site" evidence="9">
    <location>
        <position position="243"/>
    </location>
    <ligand>
        <name>substrate</name>
    </ligand>
</feature>
<evidence type="ECO:0000256" key="1">
    <source>
        <dbReference type="ARBA" id="ARBA00022679"/>
    </source>
</evidence>
<keyword evidence="1 9" id="KW-0808">Transferase</keyword>
<dbReference type="InterPro" id="IPR011877">
    <property type="entry name" value="Ribokinase"/>
</dbReference>
<comment type="caution">
    <text evidence="11">The sequence shown here is derived from an EMBL/GenBank/DDBJ whole genome shotgun (WGS) entry which is preliminary data.</text>
</comment>